<gene>
    <name evidence="3" type="ORF">BDP27DRAFT_1421064</name>
</gene>
<evidence type="ECO:0000313" key="4">
    <source>
        <dbReference type="Proteomes" id="UP000772434"/>
    </source>
</evidence>
<keyword evidence="4" id="KW-1185">Reference proteome</keyword>
<evidence type="ECO:0000256" key="2">
    <source>
        <dbReference type="SAM" id="SignalP"/>
    </source>
</evidence>
<feature type="chain" id="PRO_5040376499" evidence="2">
    <location>
        <begin position="18"/>
        <end position="266"/>
    </location>
</feature>
<reference evidence="3" key="1">
    <citation type="submission" date="2020-11" db="EMBL/GenBank/DDBJ databases">
        <authorList>
            <consortium name="DOE Joint Genome Institute"/>
            <person name="Ahrendt S."/>
            <person name="Riley R."/>
            <person name="Andreopoulos W."/>
            <person name="Labutti K."/>
            <person name="Pangilinan J."/>
            <person name="Ruiz-Duenas F.J."/>
            <person name="Barrasa J.M."/>
            <person name="Sanchez-Garcia M."/>
            <person name="Camarero S."/>
            <person name="Miyauchi S."/>
            <person name="Serrano A."/>
            <person name="Linde D."/>
            <person name="Babiker R."/>
            <person name="Drula E."/>
            <person name="Ayuso-Fernandez I."/>
            <person name="Pacheco R."/>
            <person name="Padilla G."/>
            <person name="Ferreira P."/>
            <person name="Barriuso J."/>
            <person name="Kellner H."/>
            <person name="Castanera R."/>
            <person name="Alfaro M."/>
            <person name="Ramirez L."/>
            <person name="Pisabarro A.G."/>
            <person name="Kuo A."/>
            <person name="Tritt A."/>
            <person name="Lipzen A."/>
            <person name="He G."/>
            <person name="Yan M."/>
            <person name="Ng V."/>
            <person name="Cullen D."/>
            <person name="Martin F."/>
            <person name="Rosso M.-N."/>
            <person name="Henrissat B."/>
            <person name="Hibbett D."/>
            <person name="Martinez A.T."/>
            <person name="Grigoriev I.V."/>
        </authorList>
    </citation>
    <scope>NUCLEOTIDE SEQUENCE</scope>
    <source>
        <strain evidence="3">AH 40177</strain>
    </source>
</reference>
<protein>
    <submittedName>
        <fullName evidence="3">Uncharacterized protein</fullName>
    </submittedName>
</protein>
<dbReference type="Proteomes" id="UP000772434">
    <property type="component" value="Unassembled WGS sequence"/>
</dbReference>
<name>A0A9P5PU94_9AGAR</name>
<feature type="signal peptide" evidence="2">
    <location>
        <begin position="1"/>
        <end position="17"/>
    </location>
</feature>
<dbReference type="AlphaFoldDB" id="A0A9P5PU94"/>
<proteinExistence type="predicted"/>
<evidence type="ECO:0000313" key="3">
    <source>
        <dbReference type="EMBL" id="KAF9069429.1"/>
    </source>
</evidence>
<feature type="region of interest" description="Disordered" evidence="1">
    <location>
        <begin position="58"/>
        <end position="82"/>
    </location>
</feature>
<accession>A0A9P5PU94</accession>
<comment type="caution">
    <text evidence="3">The sequence shown here is derived from an EMBL/GenBank/DDBJ whole genome shotgun (WGS) entry which is preliminary data.</text>
</comment>
<dbReference type="EMBL" id="JADNRY010000051">
    <property type="protein sequence ID" value="KAF9069429.1"/>
    <property type="molecule type" value="Genomic_DNA"/>
</dbReference>
<organism evidence="3 4">
    <name type="scientific">Rhodocollybia butyracea</name>
    <dbReference type="NCBI Taxonomy" id="206335"/>
    <lineage>
        <taxon>Eukaryota</taxon>
        <taxon>Fungi</taxon>
        <taxon>Dikarya</taxon>
        <taxon>Basidiomycota</taxon>
        <taxon>Agaricomycotina</taxon>
        <taxon>Agaricomycetes</taxon>
        <taxon>Agaricomycetidae</taxon>
        <taxon>Agaricales</taxon>
        <taxon>Marasmiineae</taxon>
        <taxon>Omphalotaceae</taxon>
        <taxon>Rhodocollybia</taxon>
    </lineage>
</organism>
<evidence type="ECO:0000256" key="1">
    <source>
        <dbReference type="SAM" id="MobiDB-lite"/>
    </source>
</evidence>
<sequence length="266" mass="29779">MLLAGSIVVVLPAPVQELAPRTGNGTSRTYDTWVTENPGAPRVLQALKTSKDTWVAVNPGAPSKRPSLKRPRLPKVVESPSKKHRTDEDIAWAIPLVTLIGRLGQNLNGHTSIAERETISIAIVEAFNSDSKIFPQFQGGYYPDTERTWGPNAELREWIYFKLINHEYCIQDDPCFAWIARGDGFTMEEGLLKRLTLTPRYRGELYVGITTGEPARNGFKGVQGRPVLHPVKMPGQYPLITAAMQQEWHTLLEEFNTRFMAPLPST</sequence>
<keyword evidence="2" id="KW-0732">Signal</keyword>